<protein>
    <submittedName>
        <fullName evidence="10">Protein fyv10</fullName>
    </submittedName>
</protein>
<accession>A0A1U7LL41</accession>
<dbReference type="PANTHER" id="PTHR12170">
    <property type="entry name" value="MACROPHAGE ERYTHROBLAST ATTACHER-RELATED"/>
    <property type="match status" value="1"/>
</dbReference>
<evidence type="ECO:0000259" key="8">
    <source>
        <dbReference type="PROSITE" id="PS50897"/>
    </source>
</evidence>
<evidence type="ECO:0000256" key="4">
    <source>
        <dbReference type="ARBA" id="ARBA00022723"/>
    </source>
</evidence>
<dbReference type="InterPro" id="IPR045098">
    <property type="entry name" value="Fyv10_fam"/>
</dbReference>
<dbReference type="GO" id="GO:0008270">
    <property type="term" value="F:zinc ion binding"/>
    <property type="evidence" value="ECO:0007669"/>
    <property type="project" value="UniProtKB-KW"/>
</dbReference>
<dbReference type="AlphaFoldDB" id="A0A1U7LL41"/>
<evidence type="ECO:0000313" key="11">
    <source>
        <dbReference type="Proteomes" id="UP000186594"/>
    </source>
</evidence>
<gene>
    <name evidence="10" type="ORF">NEOLI_005077</name>
</gene>
<comment type="subcellular location">
    <subcellularLocation>
        <location evidence="1">Cytoplasm</location>
    </subcellularLocation>
</comment>
<feature type="domain" description="CTLH" evidence="8">
    <location>
        <begin position="158"/>
        <end position="215"/>
    </location>
</feature>
<dbReference type="InterPro" id="IPR044063">
    <property type="entry name" value="ZF_RING_GID"/>
</dbReference>
<dbReference type="SMART" id="SM00757">
    <property type="entry name" value="CRA"/>
    <property type="match status" value="1"/>
</dbReference>
<dbReference type="InterPro" id="IPR024964">
    <property type="entry name" value="CTLH/CRA"/>
</dbReference>
<feature type="domain" description="RING-Gid-type" evidence="9">
    <location>
        <begin position="314"/>
        <end position="375"/>
    </location>
</feature>
<dbReference type="STRING" id="1198029.A0A1U7LL41"/>
<dbReference type="PROSITE" id="PS50897">
    <property type="entry name" value="CTLH"/>
    <property type="match status" value="1"/>
</dbReference>
<evidence type="ECO:0000256" key="3">
    <source>
        <dbReference type="ARBA" id="ARBA00022490"/>
    </source>
</evidence>
<dbReference type="GO" id="GO:0034657">
    <property type="term" value="C:GID complex"/>
    <property type="evidence" value="ECO:0007669"/>
    <property type="project" value="TreeGrafter"/>
</dbReference>
<evidence type="ECO:0000256" key="5">
    <source>
        <dbReference type="ARBA" id="ARBA00022771"/>
    </source>
</evidence>
<dbReference type="OMA" id="ANHETAR"/>
<keyword evidence="11" id="KW-1185">Reference proteome</keyword>
<keyword evidence="4" id="KW-0479">Metal-binding</keyword>
<dbReference type="InterPro" id="IPR013144">
    <property type="entry name" value="CRA_dom"/>
</dbReference>
<dbReference type="GO" id="GO:0005737">
    <property type="term" value="C:cytoplasm"/>
    <property type="evidence" value="ECO:0007669"/>
    <property type="project" value="UniProtKB-SubCell"/>
</dbReference>
<evidence type="ECO:0000256" key="6">
    <source>
        <dbReference type="ARBA" id="ARBA00022833"/>
    </source>
</evidence>
<dbReference type="GO" id="GO:0061630">
    <property type="term" value="F:ubiquitin protein ligase activity"/>
    <property type="evidence" value="ECO:0007669"/>
    <property type="project" value="InterPro"/>
</dbReference>
<proteinExistence type="inferred from homology"/>
<feature type="zinc finger region" description="RING-Gid-type" evidence="7">
    <location>
        <begin position="314"/>
        <end position="375"/>
    </location>
</feature>
<dbReference type="Proteomes" id="UP000186594">
    <property type="component" value="Unassembled WGS sequence"/>
</dbReference>
<evidence type="ECO:0000256" key="1">
    <source>
        <dbReference type="ARBA" id="ARBA00004496"/>
    </source>
</evidence>
<keyword evidence="6" id="KW-0862">Zinc</keyword>
<reference evidence="10 11" key="1">
    <citation type="submission" date="2016-04" db="EMBL/GenBank/DDBJ databases">
        <title>Evolutionary innovation and constraint leading to complex multicellularity in the Ascomycota.</title>
        <authorList>
            <person name="Cisse O."/>
            <person name="Nguyen A."/>
            <person name="Hewitt D.A."/>
            <person name="Jedd G."/>
            <person name="Stajich J.E."/>
        </authorList>
    </citation>
    <scope>NUCLEOTIDE SEQUENCE [LARGE SCALE GENOMIC DNA]</scope>
    <source>
        <strain evidence="10 11">DAH-3</strain>
    </source>
</reference>
<organism evidence="10 11">
    <name type="scientific">Neolecta irregularis (strain DAH-3)</name>
    <dbReference type="NCBI Taxonomy" id="1198029"/>
    <lineage>
        <taxon>Eukaryota</taxon>
        <taxon>Fungi</taxon>
        <taxon>Dikarya</taxon>
        <taxon>Ascomycota</taxon>
        <taxon>Taphrinomycotina</taxon>
        <taxon>Neolectales</taxon>
        <taxon>Neolectaceae</taxon>
        <taxon>Neolecta</taxon>
    </lineage>
</organism>
<dbReference type="GO" id="GO:0043161">
    <property type="term" value="P:proteasome-mediated ubiquitin-dependent protein catabolic process"/>
    <property type="evidence" value="ECO:0007669"/>
    <property type="project" value="InterPro"/>
</dbReference>
<evidence type="ECO:0000313" key="10">
    <source>
        <dbReference type="EMBL" id="OLL23367.1"/>
    </source>
</evidence>
<comment type="caution">
    <text evidence="10">The sequence shown here is derived from an EMBL/GenBank/DDBJ whole genome shotgun (WGS) entry which is preliminary data.</text>
</comment>
<dbReference type="SMART" id="SM00668">
    <property type="entry name" value="CTLH"/>
    <property type="match status" value="1"/>
</dbReference>
<dbReference type="PROSITE" id="PS51867">
    <property type="entry name" value="ZF_RING_GID"/>
    <property type="match status" value="1"/>
</dbReference>
<evidence type="ECO:0000256" key="2">
    <source>
        <dbReference type="ARBA" id="ARBA00010615"/>
    </source>
</evidence>
<keyword evidence="3" id="KW-0963">Cytoplasm</keyword>
<dbReference type="Pfam" id="PF10607">
    <property type="entry name" value="CTLH"/>
    <property type="match status" value="1"/>
</dbReference>
<keyword evidence="5 7" id="KW-0863">Zinc-finger</keyword>
<dbReference type="GO" id="GO:0005634">
    <property type="term" value="C:nucleus"/>
    <property type="evidence" value="ECO:0007669"/>
    <property type="project" value="TreeGrafter"/>
</dbReference>
<sequence length="379" mass="43366">MTTKEPGVINPDSHILIDQSLIRLPYETLRKNFRNSQRITEKEIQIVTATLAELSDFAPAEQQAEKIDGLMTRLRNLRGKLVSIQKSDDLMLSRTEARLSHLHETESFEGVQDKKYERWSETRLDRLIVDYMMRAGMKESGRQLASTRGLEALVDLEIFGQCKVIEDSLRNGNTAKCLEWCAENKQMLRKSRSSLEFELRLQEYIELVRKSQHLKAIEHSKKYLISQVDMHLEEILQAAALLAFSPETAFQPYKSFYSSSRWSHLAEAFLETFHSLYSLPTDPLLHIAMSAGLSALKTPICYSQTKSDEPAHHCPICSTEFNKLAQKLPFAHHLRSHIDNDPVKLPNGRIFGVNRLLEYAQKMGLPDGTFRDPGTGEDF</sequence>
<dbReference type="PANTHER" id="PTHR12170:SF2">
    <property type="entry name" value="E3 UBIQUITIN-PROTEIN TRANSFERASE MAEA"/>
    <property type="match status" value="1"/>
</dbReference>
<dbReference type="OrthoDB" id="1933455at2759"/>
<comment type="similarity">
    <text evidence="2">Belongs to the FYV10 family.</text>
</comment>
<dbReference type="EMBL" id="LXFE01001755">
    <property type="protein sequence ID" value="OLL23367.1"/>
    <property type="molecule type" value="Genomic_DNA"/>
</dbReference>
<evidence type="ECO:0000259" key="9">
    <source>
        <dbReference type="PROSITE" id="PS51867"/>
    </source>
</evidence>
<dbReference type="InterPro" id="IPR006595">
    <property type="entry name" value="CTLH_C"/>
</dbReference>
<evidence type="ECO:0000256" key="7">
    <source>
        <dbReference type="PROSITE-ProRule" id="PRU01215"/>
    </source>
</evidence>
<name>A0A1U7LL41_NEOID</name>
<feature type="non-terminal residue" evidence="10">
    <location>
        <position position="379"/>
    </location>
</feature>